<gene>
    <name evidence="3" type="ORF">AE618_21215</name>
</gene>
<dbReference type="EMBL" id="LGSZ01000054">
    <property type="protein sequence ID" value="KPH78328.1"/>
    <property type="molecule type" value="Genomic_DNA"/>
</dbReference>
<comment type="caution">
    <text evidence="3">The sequence shown here is derived from an EMBL/GenBank/DDBJ whole genome shotgun (WGS) entry which is preliminary data.</text>
</comment>
<protein>
    <recommendedName>
        <fullName evidence="2">PepSY domain-containing protein</fullName>
    </recommendedName>
</protein>
<dbReference type="Proteomes" id="UP000037822">
    <property type="component" value="Unassembled WGS sequence"/>
</dbReference>
<feature type="signal peptide" evidence="1">
    <location>
        <begin position="1"/>
        <end position="28"/>
    </location>
</feature>
<dbReference type="AlphaFoldDB" id="A0A0N1F3W9"/>
<keyword evidence="4" id="KW-1185">Reference proteome</keyword>
<reference evidence="3 4" key="1">
    <citation type="submission" date="2015-07" db="EMBL/GenBank/DDBJ databases">
        <title>Whole genome sequencing of Bosea vaviloviae isolated from cave pool.</title>
        <authorList>
            <person name="Tan N.E.H."/>
            <person name="Lee Y.P."/>
            <person name="Gan H.M."/>
            <person name="Barton H."/>
            <person name="Savka M.A."/>
        </authorList>
    </citation>
    <scope>NUCLEOTIDE SEQUENCE [LARGE SCALE GENOMIC DNA]</scope>
    <source>
        <strain evidence="3 4">SD260</strain>
    </source>
</reference>
<evidence type="ECO:0000259" key="2">
    <source>
        <dbReference type="Pfam" id="PF03413"/>
    </source>
</evidence>
<dbReference type="OrthoDB" id="8527445at2"/>
<proteinExistence type="predicted"/>
<accession>A0A0N1F3W9</accession>
<dbReference type="InterPro" id="IPR025711">
    <property type="entry name" value="PepSY"/>
</dbReference>
<dbReference type="PATRIC" id="fig|1526658.3.peg.1926"/>
<evidence type="ECO:0000256" key="1">
    <source>
        <dbReference type="SAM" id="SignalP"/>
    </source>
</evidence>
<feature type="chain" id="PRO_5005870864" description="PepSY domain-containing protein" evidence="1">
    <location>
        <begin position="29"/>
        <end position="117"/>
    </location>
</feature>
<dbReference type="Pfam" id="PF03413">
    <property type="entry name" value="PepSY"/>
    <property type="match status" value="1"/>
</dbReference>
<sequence length="117" mass="12108">MSSRKIIPALMAATIAFGSFGAAGLAFAKESKGQETNEAQVMQNAKITMQQAIATAEQAVGGKATGSGIDDENGVVTFEVEVVKDGMGHKVLIDTQTGKITKQVMASADNDDDGDND</sequence>
<organism evidence="3 4">
    <name type="scientific">Bosea vaviloviae</name>
    <dbReference type="NCBI Taxonomy" id="1526658"/>
    <lineage>
        <taxon>Bacteria</taxon>
        <taxon>Pseudomonadati</taxon>
        <taxon>Pseudomonadota</taxon>
        <taxon>Alphaproteobacteria</taxon>
        <taxon>Hyphomicrobiales</taxon>
        <taxon>Boseaceae</taxon>
        <taxon>Bosea</taxon>
    </lineage>
</organism>
<dbReference type="RefSeq" id="WP_054211069.1">
    <property type="nucleotide sequence ID" value="NZ_LGSZ01000054.1"/>
</dbReference>
<name>A0A0N1F3W9_9HYPH</name>
<feature type="domain" description="PepSY" evidence="2">
    <location>
        <begin position="46"/>
        <end position="103"/>
    </location>
</feature>
<evidence type="ECO:0000313" key="4">
    <source>
        <dbReference type="Proteomes" id="UP000037822"/>
    </source>
</evidence>
<keyword evidence="1" id="KW-0732">Signal</keyword>
<evidence type="ECO:0000313" key="3">
    <source>
        <dbReference type="EMBL" id="KPH78328.1"/>
    </source>
</evidence>
<dbReference type="Gene3D" id="3.10.450.40">
    <property type="match status" value="1"/>
</dbReference>